<gene>
    <name evidence="2" type="ORF">IQ241_18365</name>
</gene>
<evidence type="ECO:0000256" key="1">
    <source>
        <dbReference type="SAM" id="MobiDB-lite"/>
    </source>
</evidence>
<proteinExistence type="predicted"/>
<dbReference type="Proteomes" id="UP000636505">
    <property type="component" value="Unassembled WGS sequence"/>
</dbReference>
<organism evidence="2 3">
    <name type="scientific">Vasconcelosia minhoensis LEGE 07310</name>
    <dbReference type="NCBI Taxonomy" id="915328"/>
    <lineage>
        <taxon>Bacteria</taxon>
        <taxon>Bacillati</taxon>
        <taxon>Cyanobacteriota</taxon>
        <taxon>Cyanophyceae</taxon>
        <taxon>Nodosilineales</taxon>
        <taxon>Cymatolegaceae</taxon>
        <taxon>Vasconcelosia</taxon>
        <taxon>Vasconcelosia minhoensis</taxon>
    </lineage>
</organism>
<dbReference type="EMBL" id="JADEXG010000050">
    <property type="protein sequence ID" value="MBE9079237.1"/>
    <property type="molecule type" value="Genomic_DNA"/>
</dbReference>
<evidence type="ECO:0000313" key="2">
    <source>
        <dbReference type="EMBL" id="MBE9079237.1"/>
    </source>
</evidence>
<feature type="region of interest" description="Disordered" evidence="1">
    <location>
        <begin position="1"/>
        <end position="29"/>
    </location>
</feature>
<accession>A0A8J7DCU0</accession>
<feature type="compositionally biased region" description="Low complexity" evidence="1">
    <location>
        <begin position="1"/>
        <end position="10"/>
    </location>
</feature>
<reference evidence="2" key="1">
    <citation type="submission" date="2020-10" db="EMBL/GenBank/DDBJ databases">
        <authorList>
            <person name="Castelo-Branco R."/>
            <person name="Eusebio N."/>
            <person name="Adriana R."/>
            <person name="Vieira A."/>
            <person name="Brugerolle De Fraissinette N."/>
            <person name="Rezende De Castro R."/>
            <person name="Schneider M.P."/>
            <person name="Vasconcelos V."/>
            <person name="Leao P.N."/>
        </authorList>
    </citation>
    <scope>NUCLEOTIDE SEQUENCE</scope>
    <source>
        <strain evidence="2">LEGE 07310</strain>
    </source>
</reference>
<dbReference type="AlphaFoldDB" id="A0A8J7DCU0"/>
<sequence length="330" mass="35454">MPPESASSPAPDSPPAARPEEPLNEPLPETIRDRVKADLSGQLGIPAEQLTISQYSRETFSDGCLGLGGPAEACLAALTEGWQIEVVNPQTGQRYVHRSDLTGDQIRQAEAEPSLPASVRDRIFGAAESDGLSPSRSLGIIDAEPQTWNGCYGLATADELCTEVAISGWRAVISDGEQYWIYHSDSTGETVRLNATASGGTAVPTFISRGAPQALGDETSVQSTLRHDTGVIETAMLEADGRLFQIRSRDGEVLDRTITPVGQSRAEAIWQRLEQANFAHFDGIRYQPSDADAPTVRLMARSGIVEYPAASTDGLPADLQAVIQQWRALQ</sequence>
<keyword evidence="3" id="KW-1185">Reference proteome</keyword>
<evidence type="ECO:0000313" key="3">
    <source>
        <dbReference type="Proteomes" id="UP000636505"/>
    </source>
</evidence>
<name>A0A8J7DCU0_9CYAN</name>
<comment type="caution">
    <text evidence="2">The sequence shown here is derived from an EMBL/GenBank/DDBJ whole genome shotgun (WGS) entry which is preliminary data.</text>
</comment>
<protein>
    <submittedName>
        <fullName evidence="2">Uncharacterized protein</fullName>
    </submittedName>
</protein>